<dbReference type="Pfam" id="PF08245">
    <property type="entry name" value="Mur_ligase_M"/>
    <property type="match status" value="1"/>
</dbReference>
<dbReference type="InterPro" id="IPR036615">
    <property type="entry name" value="Mur_ligase_C_dom_sf"/>
</dbReference>
<evidence type="ECO:0000259" key="2">
    <source>
        <dbReference type="Pfam" id="PF08245"/>
    </source>
</evidence>
<feature type="domain" description="Mur ligase C-terminal" evidence="1">
    <location>
        <begin position="410"/>
        <end position="538"/>
    </location>
</feature>
<feature type="domain" description="Mur ligase central" evidence="2">
    <location>
        <begin position="171"/>
        <end position="384"/>
    </location>
</feature>
<dbReference type="InterPro" id="IPR013221">
    <property type="entry name" value="Mur_ligase_cen"/>
</dbReference>
<dbReference type="Pfam" id="PF02875">
    <property type="entry name" value="Mur_ligase_C"/>
    <property type="match status" value="1"/>
</dbReference>
<protein>
    <submittedName>
        <fullName evidence="3">Cyanophycin synthetase</fullName>
    </submittedName>
</protein>
<dbReference type="GO" id="GO:0005524">
    <property type="term" value="F:ATP binding"/>
    <property type="evidence" value="ECO:0007669"/>
    <property type="project" value="InterPro"/>
</dbReference>
<dbReference type="GO" id="GO:0016881">
    <property type="term" value="F:acid-amino acid ligase activity"/>
    <property type="evidence" value="ECO:0007669"/>
    <property type="project" value="InterPro"/>
</dbReference>
<proteinExistence type="predicted"/>
<name>A0A7Y7IYC5_9PROT</name>
<feature type="non-terminal residue" evidence="3">
    <location>
        <position position="1"/>
    </location>
</feature>
<dbReference type="SUPFAM" id="SSF53244">
    <property type="entry name" value="MurD-like peptide ligases, peptide-binding domain"/>
    <property type="match status" value="1"/>
</dbReference>
<evidence type="ECO:0000313" key="3">
    <source>
        <dbReference type="EMBL" id="NVN12636.1"/>
    </source>
</evidence>
<reference evidence="3 4" key="1">
    <citation type="submission" date="2020-06" db="EMBL/GenBank/DDBJ databases">
        <title>Description of novel acetic acid bacteria.</title>
        <authorList>
            <person name="Sombolestani A."/>
        </authorList>
    </citation>
    <scope>NUCLEOTIDE SEQUENCE [LARGE SCALE GENOMIC DNA]</scope>
    <source>
        <strain evidence="3 4">LMG 31431</strain>
    </source>
</reference>
<dbReference type="InterPro" id="IPR004101">
    <property type="entry name" value="Mur_ligase_C"/>
</dbReference>
<dbReference type="InterPro" id="IPR036565">
    <property type="entry name" value="Mur-like_cat_sf"/>
</dbReference>
<dbReference type="SUPFAM" id="SSF53623">
    <property type="entry name" value="MurD-like peptide ligases, catalytic domain"/>
    <property type="match status" value="1"/>
</dbReference>
<dbReference type="Gene3D" id="3.40.1190.10">
    <property type="entry name" value="Mur-like, catalytic domain"/>
    <property type="match status" value="1"/>
</dbReference>
<sequence length="594" mass="64424">VPGHVVGDGARTIAALVEAENRDPRRGVGHENLLTRLELDEQALRLLAERDMTPDSIPDAGQKIYLRKTANLSTGGTAIDVTDVIHPDNKLMAERAIRAIGLDIGAVDFLTSDITKSYRETGGAICEINAGPGLRMHIAPSEGKPRDVGGRIMDMLFPPGTQSRVPIAALTGTNGKTTCARMLAHILKMAGHVVGQTSTDAVYIDGNVTIKGDMTGPVSAKMVLRDPTVDIAVLETARGGIVRSGLGYSFCDVGAVLNVTSDHLGLGGVHTLEGLAAVKQVIAQVTRDTVVLNADNEYTLKMAAQSPAKHIMYVTRNPDHMLVREHIRLGKRAIVLEQGINGEQIVIYDNGLHIPLMWTHLIPATLEGKALHNVENAMFAAAMAYALGKTLDQIRTGLRTFDNTFFQSPGRMNVYDEHGFRVILDYGHNEAAVAAMTELVERLKPRGRRIVCVTCPADRRDEDVAAIAARVAGHFDVYICHRDDTPRGRAMDEMPRIMQAALRDAGVAEDAIRIIEEEEQSLQAALDMARPDDLVLFFCENITRSWKQIIHFRPAFDGAPAPDAAARIMDGAFDLPAGFRVVTDSRGVLIAPDA</sequence>
<dbReference type="PANTHER" id="PTHR23135">
    <property type="entry name" value="MUR LIGASE FAMILY MEMBER"/>
    <property type="match status" value="1"/>
</dbReference>
<dbReference type="Gene3D" id="3.30.470.20">
    <property type="entry name" value="ATP-grasp fold, B domain"/>
    <property type="match status" value="1"/>
</dbReference>
<evidence type="ECO:0000313" key="4">
    <source>
        <dbReference type="Proteomes" id="UP000534870"/>
    </source>
</evidence>
<evidence type="ECO:0000259" key="1">
    <source>
        <dbReference type="Pfam" id="PF02875"/>
    </source>
</evidence>
<dbReference type="PANTHER" id="PTHR23135:SF18">
    <property type="entry name" value="CYANOPHYCIN SYNTHETASE"/>
    <property type="match status" value="1"/>
</dbReference>
<dbReference type="SUPFAM" id="SSF56059">
    <property type="entry name" value="Glutathione synthetase ATP-binding domain-like"/>
    <property type="match status" value="1"/>
</dbReference>
<dbReference type="AlphaFoldDB" id="A0A7Y7IYC5"/>
<comment type="caution">
    <text evidence="3">The sequence shown here is derived from an EMBL/GenBank/DDBJ whole genome shotgun (WGS) entry which is preliminary data.</text>
</comment>
<dbReference type="Proteomes" id="UP000534870">
    <property type="component" value="Unassembled WGS sequence"/>
</dbReference>
<gene>
    <name evidence="3" type="ORF">HUK84_16135</name>
</gene>
<dbReference type="RefSeq" id="WP_246285734.1">
    <property type="nucleotide sequence ID" value="NZ_JABXXP010000522.1"/>
</dbReference>
<organism evidence="3 4">
    <name type="scientific">Nguyenibacter vanlangensis</name>
    <dbReference type="NCBI Taxonomy" id="1216886"/>
    <lineage>
        <taxon>Bacteria</taxon>
        <taxon>Pseudomonadati</taxon>
        <taxon>Pseudomonadota</taxon>
        <taxon>Alphaproteobacteria</taxon>
        <taxon>Acetobacterales</taxon>
        <taxon>Acetobacteraceae</taxon>
        <taxon>Nguyenibacter</taxon>
    </lineage>
</organism>
<dbReference type="Gene3D" id="3.90.190.20">
    <property type="entry name" value="Mur ligase, C-terminal domain"/>
    <property type="match status" value="1"/>
</dbReference>
<dbReference type="EMBL" id="JABXXP010000522">
    <property type="protein sequence ID" value="NVN12636.1"/>
    <property type="molecule type" value="Genomic_DNA"/>
</dbReference>
<accession>A0A7Y7IYC5</accession>